<dbReference type="AlphaFoldDB" id="A0A941I7F4"/>
<evidence type="ECO:0000313" key="2">
    <source>
        <dbReference type="Proteomes" id="UP000680067"/>
    </source>
</evidence>
<accession>A0A941I7F4</accession>
<protein>
    <submittedName>
        <fullName evidence="1">Uncharacterized protein</fullName>
    </submittedName>
</protein>
<proteinExistence type="predicted"/>
<dbReference type="Proteomes" id="UP000680067">
    <property type="component" value="Unassembled WGS sequence"/>
</dbReference>
<gene>
    <name evidence="1" type="ORF">KDM89_06475</name>
</gene>
<dbReference type="RefSeq" id="WP_212687118.1">
    <property type="nucleotide sequence ID" value="NZ_JAGSPN010000003.1"/>
</dbReference>
<evidence type="ECO:0000313" key="1">
    <source>
        <dbReference type="EMBL" id="MBR7781778.1"/>
    </source>
</evidence>
<sequence>MSQTSNPCQHMNLASSSIGDVKYCADCGIVHLAVQNLSLRLETETFRTLTYMLAQAQLNMEDHEHYSRHQYQAVQNVKPFIKKTH</sequence>
<keyword evidence="2" id="KW-1185">Reference proteome</keyword>
<organism evidence="1 2">
    <name type="scientific">Undibacterium luofuense</name>
    <dbReference type="NCBI Taxonomy" id="2828733"/>
    <lineage>
        <taxon>Bacteria</taxon>
        <taxon>Pseudomonadati</taxon>
        <taxon>Pseudomonadota</taxon>
        <taxon>Betaproteobacteria</taxon>
        <taxon>Burkholderiales</taxon>
        <taxon>Oxalobacteraceae</taxon>
        <taxon>Undibacterium</taxon>
    </lineage>
</organism>
<reference evidence="1" key="1">
    <citation type="submission" date="2021-04" db="EMBL/GenBank/DDBJ databases">
        <title>novel species isolated from subtropical streams in China.</title>
        <authorList>
            <person name="Lu H."/>
        </authorList>
    </citation>
    <scope>NUCLEOTIDE SEQUENCE</scope>
    <source>
        <strain evidence="1">LFS511W</strain>
    </source>
</reference>
<comment type="caution">
    <text evidence="1">The sequence shown here is derived from an EMBL/GenBank/DDBJ whole genome shotgun (WGS) entry which is preliminary data.</text>
</comment>
<name>A0A941I7F4_9BURK</name>
<dbReference type="EMBL" id="JAGSPN010000003">
    <property type="protein sequence ID" value="MBR7781778.1"/>
    <property type="molecule type" value="Genomic_DNA"/>
</dbReference>